<dbReference type="SUPFAM" id="SSF56672">
    <property type="entry name" value="DNA/RNA polymerases"/>
    <property type="match status" value="1"/>
</dbReference>
<name>A0A6A3K7D9_9STRA</name>
<dbReference type="Gene3D" id="3.30.70.270">
    <property type="match status" value="1"/>
</dbReference>
<dbReference type="AlphaFoldDB" id="A0A6A3K7D9"/>
<evidence type="ECO:0000313" key="1">
    <source>
        <dbReference type="EMBL" id="KAE9003550.1"/>
    </source>
</evidence>
<reference evidence="1 2" key="1">
    <citation type="submission" date="2018-09" db="EMBL/GenBank/DDBJ databases">
        <title>Genomic investigation of the strawberry pathogen Phytophthora fragariae indicates pathogenicity is determined by transcriptional variation in three key races.</title>
        <authorList>
            <person name="Adams T.M."/>
            <person name="Armitage A.D."/>
            <person name="Sobczyk M.K."/>
            <person name="Bates H.J."/>
            <person name="Dunwell J.M."/>
            <person name="Nellist C.F."/>
            <person name="Harrison R.J."/>
        </authorList>
    </citation>
    <scope>NUCLEOTIDE SEQUENCE [LARGE SCALE GENOMIC DNA]</scope>
    <source>
        <strain evidence="1 2">SCRP249</strain>
    </source>
</reference>
<dbReference type="Proteomes" id="UP000429607">
    <property type="component" value="Unassembled WGS sequence"/>
</dbReference>
<evidence type="ECO:0008006" key="3">
    <source>
        <dbReference type="Google" id="ProtNLM"/>
    </source>
</evidence>
<sequence length="100" mass="11378">MNTPATFDRCVTHFLRSVRDFAPSYFDDVFIHSRSVNGKSDVEMHKENPSKLLALMPKTPRRRDIRVVRRHIYFSRVTTIGVTSTSGCASTSVLARYISA</sequence>
<proteinExistence type="predicted"/>
<comment type="caution">
    <text evidence="1">The sequence shown here is derived from an EMBL/GenBank/DDBJ whole genome shotgun (WGS) entry which is preliminary data.</text>
</comment>
<organism evidence="1 2">
    <name type="scientific">Phytophthora rubi</name>
    <dbReference type="NCBI Taxonomy" id="129364"/>
    <lineage>
        <taxon>Eukaryota</taxon>
        <taxon>Sar</taxon>
        <taxon>Stramenopiles</taxon>
        <taxon>Oomycota</taxon>
        <taxon>Peronosporomycetes</taxon>
        <taxon>Peronosporales</taxon>
        <taxon>Peronosporaceae</taxon>
        <taxon>Phytophthora</taxon>
    </lineage>
</organism>
<evidence type="ECO:0000313" key="2">
    <source>
        <dbReference type="Proteomes" id="UP000429607"/>
    </source>
</evidence>
<protein>
    <recommendedName>
        <fullName evidence="3">Reverse transcriptase domain-containing protein</fullName>
    </recommendedName>
</protein>
<gene>
    <name evidence="1" type="ORF">PR001_g17942</name>
</gene>
<dbReference type="InterPro" id="IPR043502">
    <property type="entry name" value="DNA/RNA_pol_sf"/>
</dbReference>
<dbReference type="InterPro" id="IPR043128">
    <property type="entry name" value="Rev_trsase/Diguanyl_cyclase"/>
</dbReference>
<accession>A0A6A3K7D9</accession>
<dbReference type="EMBL" id="QXFV01001537">
    <property type="protein sequence ID" value="KAE9003550.1"/>
    <property type="molecule type" value="Genomic_DNA"/>
</dbReference>